<keyword evidence="2" id="KW-1185">Reference proteome</keyword>
<organism evidence="1 2">
    <name type="scientific">Talaromyces islandicus</name>
    <name type="common">Penicillium islandicum</name>
    <dbReference type="NCBI Taxonomy" id="28573"/>
    <lineage>
        <taxon>Eukaryota</taxon>
        <taxon>Fungi</taxon>
        <taxon>Dikarya</taxon>
        <taxon>Ascomycota</taxon>
        <taxon>Pezizomycotina</taxon>
        <taxon>Eurotiomycetes</taxon>
        <taxon>Eurotiomycetidae</taxon>
        <taxon>Eurotiales</taxon>
        <taxon>Trichocomaceae</taxon>
        <taxon>Talaromyces</taxon>
        <taxon>Talaromyces sect. Islandici</taxon>
    </lineage>
</organism>
<reference evidence="1 2" key="1">
    <citation type="submission" date="2015-04" db="EMBL/GenBank/DDBJ databases">
        <authorList>
            <person name="Syromyatnikov M.Y."/>
            <person name="Popov V.N."/>
        </authorList>
    </citation>
    <scope>NUCLEOTIDE SEQUENCE [LARGE SCALE GENOMIC DNA]</scope>
    <source>
        <strain evidence="1">WF-38-12</strain>
    </source>
</reference>
<evidence type="ECO:0008006" key="3">
    <source>
        <dbReference type="Google" id="ProtNLM"/>
    </source>
</evidence>
<dbReference type="GO" id="GO:0006813">
    <property type="term" value="P:potassium ion transport"/>
    <property type="evidence" value="ECO:0007669"/>
    <property type="project" value="TreeGrafter"/>
</dbReference>
<dbReference type="STRING" id="28573.A0A0U1M2C1"/>
<dbReference type="AlphaFoldDB" id="A0A0U1M2C1"/>
<proteinExistence type="predicted"/>
<dbReference type="Pfam" id="PF10173">
    <property type="entry name" value="Mit_KHE1"/>
    <property type="match status" value="1"/>
</dbReference>
<evidence type="ECO:0000313" key="1">
    <source>
        <dbReference type="EMBL" id="CRG89684.1"/>
    </source>
</evidence>
<dbReference type="Proteomes" id="UP000054383">
    <property type="component" value="Unassembled WGS sequence"/>
</dbReference>
<evidence type="ECO:0000313" key="2">
    <source>
        <dbReference type="Proteomes" id="UP000054383"/>
    </source>
</evidence>
<accession>A0A0U1M2C1</accession>
<sequence>MRLFLVPISTRRAFVYCRPSQAALKKSGYIDRITKKAAETWSTWERAEDGWKKKLVTYGQVVLQRIPYEEWGLKSIPPLNAQRQIEEESAEAKQRPVEVMFPRNAIKRDTVLSVLRTLGTERQDLHRRKMWWCLGIAPLTAPVAILPVIPNIPFFYLAYRGWSHWRAWSGSKHLIHLLDNNIAQPYASPELERFYATRLLRDKEQGKIKLEPGSTPEEPNGREHLLLETEDGKELGEILSAPGIAIEVERAVFQIKQRLEAEEQKSENGQAQNKKKES</sequence>
<name>A0A0U1M2C1_TALIS</name>
<dbReference type="OMA" id="PFFYLAY"/>
<dbReference type="PANTHER" id="PTHR28062">
    <property type="entry name" value="K+-H+ EXCHANGE-LIKE PROTEIN"/>
    <property type="match status" value="1"/>
</dbReference>
<dbReference type="GO" id="GO:1902600">
    <property type="term" value="P:proton transmembrane transport"/>
    <property type="evidence" value="ECO:0007669"/>
    <property type="project" value="TreeGrafter"/>
</dbReference>
<gene>
    <name evidence="1" type="ORF">PISL3812_06723</name>
</gene>
<dbReference type="OrthoDB" id="5562676at2759"/>
<dbReference type="GO" id="GO:0005743">
    <property type="term" value="C:mitochondrial inner membrane"/>
    <property type="evidence" value="ECO:0007669"/>
    <property type="project" value="TreeGrafter"/>
</dbReference>
<dbReference type="InterPro" id="IPR018786">
    <property type="entry name" value="Mit_KHE1"/>
</dbReference>
<dbReference type="PANTHER" id="PTHR28062:SF1">
    <property type="entry name" value="TRANSMEMBRANE PROTEIN"/>
    <property type="match status" value="1"/>
</dbReference>
<protein>
    <recommendedName>
        <fullName evidence="3">Mitochondrial K+-H+ exchange-related-domain-containing protein</fullName>
    </recommendedName>
</protein>
<dbReference type="EMBL" id="CVMT01000006">
    <property type="protein sequence ID" value="CRG89684.1"/>
    <property type="molecule type" value="Genomic_DNA"/>
</dbReference>